<evidence type="ECO:0000256" key="1">
    <source>
        <dbReference type="SAM" id="Phobius"/>
    </source>
</evidence>
<gene>
    <name evidence="2" type="ORF">Catovirus_1_935</name>
</gene>
<accession>A0A1V0SAZ2</accession>
<organism evidence="2">
    <name type="scientific">Catovirus CTV1</name>
    <dbReference type="NCBI Taxonomy" id="1977631"/>
    <lineage>
        <taxon>Viruses</taxon>
        <taxon>Varidnaviria</taxon>
        <taxon>Bamfordvirae</taxon>
        <taxon>Nucleocytoviricota</taxon>
        <taxon>Megaviricetes</taxon>
        <taxon>Imitervirales</taxon>
        <taxon>Mimiviridae</taxon>
        <taxon>Klosneuvirinae</taxon>
        <taxon>Catovirus</taxon>
    </lineage>
</organism>
<reference evidence="2" key="1">
    <citation type="journal article" date="2017" name="Science">
        <title>Giant viruses with an expanded complement of translation system components.</title>
        <authorList>
            <person name="Schulz F."/>
            <person name="Yutin N."/>
            <person name="Ivanova N.N."/>
            <person name="Ortega D.R."/>
            <person name="Lee T.K."/>
            <person name="Vierheilig J."/>
            <person name="Daims H."/>
            <person name="Horn M."/>
            <person name="Wagner M."/>
            <person name="Jensen G.J."/>
            <person name="Kyrpides N.C."/>
            <person name="Koonin E.V."/>
            <person name="Woyke T."/>
        </authorList>
    </citation>
    <scope>NUCLEOTIDE SEQUENCE</scope>
    <source>
        <strain evidence="2">CTV1</strain>
    </source>
</reference>
<name>A0A1V0SAZ2_9VIRU</name>
<keyword evidence="1" id="KW-0812">Transmembrane</keyword>
<keyword evidence="1" id="KW-1133">Transmembrane helix</keyword>
<protein>
    <submittedName>
        <fullName evidence="2">Uncharacterized protein</fullName>
    </submittedName>
</protein>
<dbReference type="EMBL" id="KY684083">
    <property type="protein sequence ID" value="ARF08885.1"/>
    <property type="molecule type" value="Genomic_DNA"/>
</dbReference>
<feature type="transmembrane region" description="Helical" evidence="1">
    <location>
        <begin position="9"/>
        <end position="30"/>
    </location>
</feature>
<keyword evidence="1" id="KW-0472">Membrane</keyword>
<proteinExistence type="predicted"/>
<sequence length="126" mass="15049">MNFFQDKTYLLIIAGIVIIVTAFCLFNYYIKSCIKSTVSDEIKKMYKIMRRRQKIVSKKEDIEEKYPKPQETLPVENHMYVEEDNQSYVDPMAPNNNIEYQNLDRPSNENILMRDIIDNTPNNRFQ</sequence>
<evidence type="ECO:0000313" key="2">
    <source>
        <dbReference type="EMBL" id="ARF08885.1"/>
    </source>
</evidence>